<dbReference type="OrthoDB" id="1018at2157"/>
<dbReference type="SUPFAM" id="SSF53335">
    <property type="entry name" value="S-adenosyl-L-methionine-dependent methyltransferases"/>
    <property type="match status" value="1"/>
</dbReference>
<dbReference type="EMBL" id="CP002590">
    <property type="protein sequence ID" value="AEA12240.1"/>
    <property type="molecule type" value="Genomic_DNA"/>
</dbReference>
<evidence type="ECO:0000313" key="5">
    <source>
        <dbReference type="EMBL" id="AEA12240.1"/>
    </source>
</evidence>
<name>F2L4Z1_THEU7</name>
<evidence type="ECO:0000259" key="4">
    <source>
        <dbReference type="Pfam" id="PF08241"/>
    </source>
</evidence>
<organism evidence="5 6">
    <name type="scientific">Thermoproteus uzoniensis (strain 768-20)</name>
    <dbReference type="NCBI Taxonomy" id="999630"/>
    <lineage>
        <taxon>Archaea</taxon>
        <taxon>Thermoproteota</taxon>
        <taxon>Thermoprotei</taxon>
        <taxon>Thermoproteales</taxon>
        <taxon>Thermoproteaceae</taxon>
        <taxon>Thermoproteus</taxon>
    </lineage>
</organism>
<dbReference type="PANTHER" id="PTHR43464:SF19">
    <property type="entry name" value="UBIQUINONE BIOSYNTHESIS O-METHYLTRANSFERASE, MITOCHONDRIAL"/>
    <property type="match status" value="1"/>
</dbReference>
<reference key="2">
    <citation type="submission" date="2011-03" db="EMBL/GenBank/DDBJ databases">
        <title>Complete genome sequence of the thermoacidophilic crenarchaeon Thermoproteus uzoniensis 768-20.</title>
        <authorList>
            <person name="Mardanov A.V."/>
            <person name="Gumerov V.M."/>
            <person name="Beletsky A.V."/>
            <person name="Prokofeva M.I."/>
            <person name="Bonch-Osmolovskaya E.A."/>
            <person name="Ravin N.V."/>
            <person name="Skryabin K.G."/>
        </authorList>
    </citation>
    <scope>NUCLEOTIDE SEQUENCE</scope>
    <source>
        <strain>768-20</strain>
    </source>
</reference>
<keyword evidence="3" id="KW-0949">S-adenosyl-L-methionine</keyword>
<dbReference type="GO" id="GO:0032259">
    <property type="term" value="P:methylation"/>
    <property type="evidence" value="ECO:0007669"/>
    <property type="project" value="UniProtKB-KW"/>
</dbReference>
<feature type="domain" description="Methyltransferase type 11" evidence="4">
    <location>
        <begin position="47"/>
        <end position="136"/>
    </location>
</feature>
<dbReference type="PANTHER" id="PTHR43464">
    <property type="entry name" value="METHYLTRANSFERASE"/>
    <property type="match status" value="1"/>
</dbReference>
<keyword evidence="1 5" id="KW-0489">Methyltransferase</keyword>
<gene>
    <name evidence="5" type="ordered locus">TUZN_0750</name>
</gene>
<dbReference type="Gene3D" id="3.40.50.150">
    <property type="entry name" value="Vaccinia Virus protein VP39"/>
    <property type="match status" value="1"/>
</dbReference>
<reference evidence="5 6" key="1">
    <citation type="journal article" date="2011" name="J. Bacteriol.">
        <title>Complete genome sequence of the thermoacidophilic crenarchaeon Thermoproteus uzoniensis 768-20.</title>
        <authorList>
            <person name="Mardanov A.V."/>
            <person name="Gumerov V.M."/>
            <person name="Beletsky A.V."/>
            <person name="Prokofeva M.I."/>
            <person name="Bonch-Osmolovskaya E.A."/>
            <person name="Ravin N.V."/>
            <person name="Skryabin K.G."/>
        </authorList>
    </citation>
    <scope>NUCLEOTIDE SEQUENCE [LARGE SCALE GENOMIC DNA]</scope>
    <source>
        <strain evidence="5 6">768-20</strain>
    </source>
</reference>
<evidence type="ECO:0000313" key="6">
    <source>
        <dbReference type="Proteomes" id="UP000008138"/>
    </source>
</evidence>
<dbReference type="STRING" id="999630.TUZN_0750"/>
<evidence type="ECO:0000256" key="2">
    <source>
        <dbReference type="ARBA" id="ARBA00022679"/>
    </source>
</evidence>
<dbReference type="AlphaFoldDB" id="F2L4Z1"/>
<dbReference type="Pfam" id="PF08241">
    <property type="entry name" value="Methyltransf_11"/>
    <property type="match status" value="1"/>
</dbReference>
<dbReference type="InterPro" id="IPR013216">
    <property type="entry name" value="Methyltransf_11"/>
</dbReference>
<proteinExistence type="predicted"/>
<evidence type="ECO:0000256" key="3">
    <source>
        <dbReference type="ARBA" id="ARBA00022691"/>
    </source>
</evidence>
<dbReference type="RefSeq" id="WP_013679576.1">
    <property type="nucleotide sequence ID" value="NC_015315.1"/>
</dbReference>
<dbReference type="Proteomes" id="UP000008138">
    <property type="component" value="Chromosome"/>
</dbReference>
<dbReference type="InterPro" id="IPR029063">
    <property type="entry name" value="SAM-dependent_MTases_sf"/>
</dbReference>
<keyword evidence="2" id="KW-0808">Transferase</keyword>
<dbReference type="HOGENOM" id="CLU_1451485_0_0_2"/>
<dbReference type="KEGG" id="tuz:TUZN_0750"/>
<evidence type="ECO:0000256" key="1">
    <source>
        <dbReference type="ARBA" id="ARBA00022603"/>
    </source>
</evidence>
<keyword evidence="6" id="KW-1185">Reference proteome</keyword>
<accession>F2L4Z1</accession>
<dbReference type="GeneID" id="10360289"/>
<dbReference type="eggNOG" id="arCOG01775">
    <property type="taxonomic scope" value="Archaea"/>
</dbReference>
<dbReference type="CDD" id="cd02440">
    <property type="entry name" value="AdoMet_MTases"/>
    <property type="match status" value="1"/>
</dbReference>
<protein>
    <submittedName>
        <fullName evidence="5">Methyltransferase type 11</fullName>
    </submittedName>
</protein>
<sequence length="186" mass="20775">MEVYFERFDEREAAFYELLVRLRIFDWAYSATAKLVDGAADRGARLLEIGPGVGKLAAMLEKRGYRVVGVDVSPAMLRRARRRTSADLVAGASWALPVRQSAFDGAVALFTLHHWGPHKESVEEVARALRPGGRFVAVEVDRDRMPLVGDHSCAERCLREVLGARFGVKIIRRYPLIAAVAEKVIR</sequence>
<dbReference type="GO" id="GO:0008757">
    <property type="term" value="F:S-adenosylmethionine-dependent methyltransferase activity"/>
    <property type="evidence" value="ECO:0007669"/>
    <property type="project" value="InterPro"/>
</dbReference>